<dbReference type="Pfam" id="PF16344">
    <property type="entry name" value="FecR_C"/>
    <property type="match status" value="1"/>
</dbReference>
<dbReference type="InterPro" id="IPR006860">
    <property type="entry name" value="FecR"/>
</dbReference>
<evidence type="ECO:0000313" key="4">
    <source>
        <dbReference type="EMBL" id="MBK1896102.1"/>
    </source>
</evidence>
<evidence type="ECO:0000259" key="2">
    <source>
        <dbReference type="Pfam" id="PF04773"/>
    </source>
</evidence>
<evidence type="ECO:0000256" key="1">
    <source>
        <dbReference type="SAM" id="Phobius"/>
    </source>
</evidence>
<name>A0ABS1FUK3_9FLAO</name>
<dbReference type="Gene3D" id="3.55.50.30">
    <property type="match status" value="1"/>
</dbReference>
<comment type="caution">
    <text evidence="4">The sequence shown here is derived from an EMBL/GenBank/DDBJ whole genome shotgun (WGS) entry which is preliminary data.</text>
</comment>
<feature type="transmembrane region" description="Helical" evidence="1">
    <location>
        <begin position="77"/>
        <end position="99"/>
    </location>
</feature>
<feature type="domain" description="FecR protein" evidence="2">
    <location>
        <begin position="104"/>
        <end position="195"/>
    </location>
</feature>
<keyword evidence="1" id="KW-0472">Membrane</keyword>
<organism evidence="4 5">
    <name type="scientific">Chryseobacterium paridis</name>
    <dbReference type="NCBI Taxonomy" id="2800328"/>
    <lineage>
        <taxon>Bacteria</taxon>
        <taxon>Pseudomonadati</taxon>
        <taxon>Bacteroidota</taxon>
        <taxon>Flavobacteriia</taxon>
        <taxon>Flavobacteriales</taxon>
        <taxon>Weeksellaceae</taxon>
        <taxon>Chryseobacterium group</taxon>
        <taxon>Chryseobacterium</taxon>
    </lineage>
</organism>
<dbReference type="PANTHER" id="PTHR30273">
    <property type="entry name" value="PERIPLASMIC SIGNAL SENSOR AND SIGMA FACTOR ACTIVATOR FECR-RELATED"/>
    <property type="match status" value="1"/>
</dbReference>
<dbReference type="Gene3D" id="2.60.120.1440">
    <property type="match status" value="1"/>
</dbReference>
<dbReference type="Pfam" id="PF04773">
    <property type="entry name" value="FecR"/>
    <property type="match status" value="1"/>
</dbReference>
<gene>
    <name evidence="4" type="ORF">JHL15_10090</name>
</gene>
<proteinExistence type="predicted"/>
<dbReference type="InterPro" id="IPR032508">
    <property type="entry name" value="FecR_C"/>
</dbReference>
<reference evidence="5" key="1">
    <citation type="submission" date="2021-01" db="EMBL/GenBank/DDBJ databases">
        <title>Genome public.</title>
        <authorList>
            <person name="Liu C."/>
            <person name="Sun Q."/>
        </authorList>
    </citation>
    <scope>NUCLEOTIDE SEQUENCE [LARGE SCALE GENOMIC DNA]</scope>
    <source>
        <strain evidence="5">YIM B02567</strain>
    </source>
</reference>
<dbReference type="PANTHER" id="PTHR30273:SF2">
    <property type="entry name" value="PROTEIN FECR"/>
    <property type="match status" value="1"/>
</dbReference>
<protein>
    <submittedName>
        <fullName evidence="4">FecR family protein</fullName>
    </submittedName>
</protein>
<keyword evidence="5" id="KW-1185">Reference proteome</keyword>
<sequence length="312" mass="35070">MKYSKAEAFVFKLWSREVSGKEISKKESEVLELWKSEASRNLDKNHIQESKIKVLSGLESYFGRPVKNNVFYLRRNFYSAAAVLLLLFGLTGFFSYQIFFKPDIYVAAESNQVIKLKDGSTVMLLPGAKLTVEKSFPAKTRVVDLQGDAVFKVAKSKIHPFIVKADGFSTRVMGTVFKVMQRGANKTVELYEGKVAVSSPGNAVSYLTPNQRWTNFGSTHTAAVINDKTDKKSGKKISILLTLTFNDVSFKSIMEILYKNYGISIRYPEEIAEKKITADLTGSSWDENVEALAFITGLEVQKENNTTYILKK</sequence>
<dbReference type="EMBL" id="JAENHK010000010">
    <property type="protein sequence ID" value="MBK1896102.1"/>
    <property type="molecule type" value="Genomic_DNA"/>
</dbReference>
<dbReference type="InterPro" id="IPR012373">
    <property type="entry name" value="Ferrdict_sens_TM"/>
</dbReference>
<evidence type="ECO:0000259" key="3">
    <source>
        <dbReference type="Pfam" id="PF16344"/>
    </source>
</evidence>
<evidence type="ECO:0000313" key="5">
    <source>
        <dbReference type="Proteomes" id="UP000628669"/>
    </source>
</evidence>
<dbReference type="Proteomes" id="UP000628669">
    <property type="component" value="Unassembled WGS sequence"/>
</dbReference>
<keyword evidence="1" id="KW-0812">Transmembrane</keyword>
<dbReference type="PIRSF" id="PIRSF018266">
    <property type="entry name" value="FecR"/>
    <property type="match status" value="1"/>
</dbReference>
<keyword evidence="1" id="KW-1133">Transmembrane helix</keyword>
<feature type="domain" description="Protein FecR C-terminal" evidence="3">
    <location>
        <begin position="243"/>
        <end position="309"/>
    </location>
</feature>
<accession>A0ABS1FUK3</accession>